<dbReference type="GO" id="GO:0004798">
    <property type="term" value="F:dTMP kinase activity"/>
    <property type="evidence" value="ECO:0007669"/>
    <property type="project" value="UniProtKB-UniRule"/>
</dbReference>
<evidence type="ECO:0000256" key="2">
    <source>
        <dbReference type="ARBA" id="ARBA00012980"/>
    </source>
</evidence>
<dbReference type="FunFam" id="3.40.50.300:FF:002288">
    <property type="entry name" value="Probable thymidylate kinase"/>
    <property type="match status" value="1"/>
</dbReference>
<keyword evidence="5 10" id="KW-0545">Nucleotide biosynthesis</keyword>
<feature type="domain" description="Thymidylate kinase-like" evidence="11">
    <location>
        <begin position="14"/>
        <end position="207"/>
    </location>
</feature>
<evidence type="ECO:0000259" key="11">
    <source>
        <dbReference type="Pfam" id="PF02223"/>
    </source>
</evidence>
<dbReference type="GO" id="GO:0006227">
    <property type="term" value="P:dUDP biosynthetic process"/>
    <property type="evidence" value="ECO:0007669"/>
    <property type="project" value="TreeGrafter"/>
</dbReference>
<comment type="caution">
    <text evidence="10">Lacks conserved residue(s) required for the propagation of feature annotation.</text>
</comment>
<dbReference type="InterPro" id="IPR027417">
    <property type="entry name" value="P-loop_NTPase"/>
</dbReference>
<dbReference type="PANTHER" id="PTHR10344">
    <property type="entry name" value="THYMIDYLATE KINASE"/>
    <property type="match status" value="1"/>
</dbReference>
<organism evidence="12 13">
    <name type="scientific">Desulfitobacterium metallireducens DSM 15288</name>
    <dbReference type="NCBI Taxonomy" id="871968"/>
    <lineage>
        <taxon>Bacteria</taxon>
        <taxon>Bacillati</taxon>
        <taxon>Bacillota</taxon>
        <taxon>Clostridia</taxon>
        <taxon>Eubacteriales</taxon>
        <taxon>Desulfitobacteriaceae</taxon>
        <taxon>Desulfitobacterium</taxon>
    </lineage>
</organism>
<keyword evidence="7 10" id="KW-0418">Kinase</keyword>
<evidence type="ECO:0000256" key="3">
    <source>
        <dbReference type="ARBA" id="ARBA00017144"/>
    </source>
</evidence>
<dbReference type="OrthoDB" id="9774907at2"/>
<dbReference type="AlphaFoldDB" id="W0ECF2"/>
<dbReference type="HOGENOM" id="CLU_049131_1_0_9"/>
<dbReference type="SUPFAM" id="SSF52540">
    <property type="entry name" value="P-loop containing nucleoside triphosphate hydrolases"/>
    <property type="match status" value="1"/>
</dbReference>
<keyword evidence="4 10" id="KW-0808">Transferase</keyword>
<dbReference type="InterPro" id="IPR039430">
    <property type="entry name" value="Thymidylate_kin-like_dom"/>
</dbReference>
<dbReference type="GO" id="GO:0005829">
    <property type="term" value="C:cytosol"/>
    <property type="evidence" value="ECO:0007669"/>
    <property type="project" value="TreeGrafter"/>
</dbReference>
<sequence length="230" mass="26580">MIAEESRQGKLIIIEAGDGSGKATQTLKLFERLQQEHLPVKKVEFPNYDSPSSALVKMYLEGNFGRDPNAVNPYVASTFYTVDRFASFKTEWEMFYREGGIILADRYTTSNMVHQAAKISDRIQRSQYLDWLKEFEYKIFELPEPDLVIFLDMPPQFSLKLIEIRSAKSLTPKDIHEKSPEYLRKSYGNALEIANIENWTKINCINENQTIKSVGEIHQEVYEVVKALLD</sequence>
<evidence type="ECO:0000256" key="1">
    <source>
        <dbReference type="ARBA" id="ARBA00009776"/>
    </source>
</evidence>
<dbReference type="Pfam" id="PF02223">
    <property type="entry name" value="Thymidylate_kin"/>
    <property type="match status" value="1"/>
</dbReference>
<keyword evidence="8 10" id="KW-0067">ATP-binding</keyword>
<proteinExistence type="inferred from homology"/>
<reference evidence="12 13" key="1">
    <citation type="submission" date="2013-12" db="EMBL/GenBank/DDBJ databases">
        <authorList>
            <consortium name="DOE Joint Genome Institute"/>
            <person name="Smidt H."/>
            <person name="Huntemann M."/>
            <person name="Han J."/>
            <person name="Chen A."/>
            <person name="Kyrpides N."/>
            <person name="Mavromatis K."/>
            <person name="Markowitz V."/>
            <person name="Palaniappan K."/>
            <person name="Ivanova N."/>
            <person name="Schaumberg A."/>
            <person name="Pati A."/>
            <person name="Liolios K."/>
            <person name="Nordberg H.P."/>
            <person name="Cantor M.N."/>
            <person name="Hua S.X."/>
            <person name="Woyke T."/>
        </authorList>
    </citation>
    <scope>NUCLEOTIDE SEQUENCE [LARGE SCALE GENOMIC DNA]</scope>
    <source>
        <strain evidence="13">DSM 15288</strain>
    </source>
</reference>
<gene>
    <name evidence="10" type="primary">tmk</name>
    <name evidence="12" type="ORF">DESME_06435</name>
</gene>
<evidence type="ECO:0000256" key="5">
    <source>
        <dbReference type="ARBA" id="ARBA00022727"/>
    </source>
</evidence>
<accession>W0ECF2</accession>
<dbReference type="STRING" id="871968.DESME_06435"/>
<evidence type="ECO:0000256" key="6">
    <source>
        <dbReference type="ARBA" id="ARBA00022741"/>
    </source>
</evidence>
<dbReference type="Gene3D" id="3.40.50.300">
    <property type="entry name" value="P-loop containing nucleotide triphosphate hydrolases"/>
    <property type="match status" value="1"/>
</dbReference>
<dbReference type="InterPro" id="IPR018094">
    <property type="entry name" value="Thymidylate_kinase"/>
</dbReference>
<evidence type="ECO:0000313" key="13">
    <source>
        <dbReference type="Proteomes" id="UP000010847"/>
    </source>
</evidence>
<keyword evidence="13" id="KW-1185">Reference proteome</keyword>
<dbReference type="GO" id="GO:0006233">
    <property type="term" value="P:dTDP biosynthetic process"/>
    <property type="evidence" value="ECO:0007669"/>
    <property type="project" value="InterPro"/>
</dbReference>
<dbReference type="RefSeq" id="WP_006715589.1">
    <property type="nucleotide sequence ID" value="NZ_CP007032.1"/>
</dbReference>
<dbReference type="GO" id="GO:0006235">
    <property type="term" value="P:dTTP biosynthetic process"/>
    <property type="evidence" value="ECO:0007669"/>
    <property type="project" value="UniProtKB-UniRule"/>
</dbReference>
<keyword evidence="6 10" id="KW-0547">Nucleotide-binding</keyword>
<dbReference type="EMBL" id="CP007032">
    <property type="protein sequence ID" value="AHF06736.1"/>
    <property type="molecule type" value="Genomic_DNA"/>
</dbReference>
<evidence type="ECO:0000256" key="4">
    <source>
        <dbReference type="ARBA" id="ARBA00022679"/>
    </source>
</evidence>
<dbReference type="KEGG" id="dmt:DESME_06435"/>
<evidence type="ECO:0000313" key="12">
    <source>
        <dbReference type="EMBL" id="AHF06736.1"/>
    </source>
</evidence>
<comment type="catalytic activity">
    <reaction evidence="9 10">
        <text>dTMP + ATP = dTDP + ADP</text>
        <dbReference type="Rhea" id="RHEA:13517"/>
        <dbReference type="ChEBI" id="CHEBI:30616"/>
        <dbReference type="ChEBI" id="CHEBI:58369"/>
        <dbReference type="ChEBI" id="CHEBI:63528"/>
        <dbReference type="ChEBI" id="CHEBI:456216"/>
        <dbReference type="EC" id="2.7.4.9"/>
    </reaction>
</comment>
<name>W0ECF2_9FIRM</name>
<dbReference type="Proteomes" id="UP000010847">
    <property type="component" value="Chromosome"/>
</dbReference>
<comment type="similarity">
    <text evidence="1 10">Belongs to the thymidylate kinase family.</text>
</comment>
<dbReference type="HAMAP" id="MF_00165">
    <property type="entry name" value="Thymidylate_kinase"/>
    <property type="match status" value="1"/>
</dbReference>
<evidence type="ECO:0000256" key="9">
    <source>
        <dbReference type="ARBA" id="ARBA00048743"/>
    </source>
</evidence>
<evidence type="ECO:0000256" key="10">
    <source>
        <dbReference type="HAMAP-Rule" id="MF_00165"/>
    </source>
</evidence>
<protein>
    <recommendedName>
        <fullName evidence="3 10">Thymidylate kinase</fullName>
        <ecNumber evidence="2 10">2.7.4.9</ecNumber>
    </recommendedName>
    <alternativeName>
        <fullName evidence="10">dTMP kinase</fullName>
    </alternativeName>
</protein>
<comment type="function">
    <text evidence="10">Phosphorylation of dTMP to form dTDP in both de novo and salvage pathways of dTTP synthesis.</text>
</comment>
<evidence type="ECO:0000256" key="7">
    <source>
        <dbReference type="ARBA" id="ARBA00022777"/>
    </source>
</evidence>
<evidence type="ECO:0000256" key="8">
    <source>
        <dbReference type="ARBA" id="ARBA00022840"/>
    </source>
</evidence>
<dbReference type="EC" id="2.7.4.9" evidence="2 10"/>
<dbReference type="eggNOG" id="COG0125">
    <property type="taxonomic scope" value="Bacteria"/>
</dbReference>
<dbReference type="GO" id="GO:0005524">
    <property type="term" value="F:ATP binding"/>
    <property type="evidence" value="ECO:0007669"/>
    <property type="project" value="UniProtKB-UniRule"/>
</dbReference>
<dbReference type="PANTHER" id="PTHR10344:SF4">
    <property type="entry name" value="UMP-CMP KINASE 2, MITOCHONDRIAL"/>
    <property type="match status" value="1"/>
</dbReference>